<keyword evidence="3 11" id="KW-0813">Transport</keyword>
<dbReference type="InterPro" id="IPR023395">
    <property type="entry name" value="MCP_dom_sf"/>
</dbReference>
<dbReference type="PRINTS" id="PR00926">
    <property type="entry name" value="MITOCARRIER"/>
</dbReference>
<evidence type="ECO:0000256" key="1">
    <source>
        <dbReference type="ARBA" id="ARBA00004448"/>
    </source>
</evidence>
<comment type="subcellular location">
    <subcellularLocation>
        <location evidence="1">Mitochondrion inner membrane</location>
        <topology evidence="1">Multi-pass membrane protein</topology>
    </subcellularLocation>
</comment>
<evidence type="ECO:0000256" key="6">
    <source>
        <dbReference type="ARBA" id="ARBA00022792"/>
    </source>
</evidence>
<organism evidence="13 16">
    <name type="scientific">Trichinella pseudospiralis</name>
    <name type="common">Parasitic roundworm</name>
    <dbReference type="NCBI Taxonomy" id="6337"/>
    <lineage>
        <taxon>Eukaryota</taxon>
        <taxon>Metazoa</taxon>
        <taxon>Ecdysozoa</taxon>
        <taxon>Nematoda</taxon>
        <taxon>Enoplea</taxon>
        <taxon>Dorylaimia</taxon>
        <taxon>Trichinellida</taxon>
        <taxon>Trichinellidae</taxon>
        <taxon>Trichinella</taxon>
    </lineage>
</organism>
<dbReference type="Pfam" id="PF00153">
    <property type="entry name" value="Mito_carr"/>
    <property type="match status" value="3"/>
</dbReference>
<dbReference type="STRING" id="6337.A0A0V1DY16"/>
<protein>
    <submittedName>
        <fullName evidence="13">Solute carrier family 25 member 36-A</fullName>
    </submittedName>
</protein>
<evidence type="ECO:0000313" key="12">
    <source>
        <dbReference type="EMBL" id="KRX98694.1"/>
    </source>
</evidence>
<name>A0A0V1DY16_TRIPS</name>
<keyword evidence="17" id="KW-1185">Reference proteome</keyword>
<evidence type="ECO:0000313" key="14">
    <source>
        <dbReference type="EMBL" id="KRZ21131.1"/>
    </source>
</evidence>
<dbReference type="SUPFAM" id="SSF103506">
    <property type="entry name" value="Mitochondrial carrier"/>
    <property type="match status" value="1"/>
</dbReference>
<evidence type="ECO:0000256" key="8">
    <source>
        <dbReference type="ARBA" id="ARBA00023128"/>
    </source>
</evidence>
<dbReference type="PROSITE" id="PS50920">
    <property type="entry name" value="SOLCAR"/>
    <property type="match status" value="3"/>
</dbReference>
<comment type="caution">
    <text evidence="13">The sequence shown here is derived from an EMBL/GenBank/DDBJ whole genome shotgun (WGS) entry which is preliminary data.</text>
</comment>
<dbReference type="Proteomes" id="UP000054815">
    <property type="component" value="Unassembled WGS sequence"/>
</dbReference>
<evidence type="ECO:0000256" key="9">
    <source>
        <dbReference type="ARBA" id="ARBA00023136"/>
    </source>
</evidence>
<evidence type="ECO:0000256" key="4">
    <source>
        <dbReference type="ARBA" id="ARBA00022692"/>
    </source>
</evidence>
<evidence type="ECO:0000256" key="11">
    <source>
        <dbReference type="RuleBase" id="RU000488"/>
    </source>
</evidence>
<feature type="repeat" description="Solcar" evidence="10">
    <location>
        <begin position="268"/>
        <end position="352"/>
    </location>
</feature>
<dbReference type="Proteomes" id="UP000054826">
    <property type="component" value="Unassembled WGS sequence"/>
</dbReference>
<dbReference type="Proteomes" id="UP000054632">
    <property type="component" value="Unassembled WGS sequence"/>
</dbReference>
<dbReference type="PANTHER" id="PTHR45829">
    <property type="entry name" value="MITOCHONDRIAL CARRIER PROTEIN RIM2"/>
    <property type="match status" value="1"/>
</dbReference>
<dbReference type="GO" id="GO:0005743">
    <property type="term" value="C:mitochondrial inner membrane"/>
    <property type="evidence" value="ECO:0007669"/>
    <property type="project" value="UniProtKB-SubCell"/>
</dbReference>
<evidence type="ECO:0000256" key="10">
    <source>
        <dbReference type="PROSITE-ProRule" id="PRU00282"/>
    </source>
</evidence>
<evidence type="ECO:0000313" key="16">
    <source>
        <dbReference type="Proteomes" id="UP000054632"/>
    </source>
</evidence>
<reference evidence="16 17" key="1">
    <citation type="submission" date="2015-01" db="EMBL/GenBank/DDBJ databases">
        <title>Evolution of Trichinella species and genotypes.</title>
        <authorList>
            <person name="Korhonen P.K."/>
            <person name="Edoardo P."/>
            <person name="Giuseppe L.R."/>
            <person name="Gasser R.B."/>
        </authorList>
    </citation>
    <scope>NUCLEOTIDE SEQUENCE [LARGE SCALE GENOMIC DNA]</scope>
    <source>
        <strain evidence="13">ISS13</strain>
        <strain evidence="12">ISS141</strain>
        <strain evidence="15">ISS176</strain>
        <strain evidence="14">ISS588</strain>
    </source>
</reference>
<dbReference type="GO" id="GO:1990519">
    <property type="term" value="P:pyrimidine nucleotide import into mitochondrion"/>
    <property type="evidence" value="ECO:0007669"/>
    <property type="project" value="TreeGrafter"/>
</dbReference>
<dbReference type="EMBL" id="JYDU01000019">
    <property type="protein sequence ID" value="KRX98694.1"/>
    <property type="molecule type" value="Genomic_DNA"/>
</dbReference>
<accession>A0A0V1DY16</accession>
<dbReference type="InterPro" id="IPR002067">
    <property type="entry name" value="MCP"/>
</dbReference>
<dbReference type="EMBL" id="JYDV01000095">
    <property type="protein sequence ID" value="KRZ35146.1"/>
    <property type="molecule type" value="Genomic_DNA"/>
</dbReference>
<feature type="repeat" description="Solcar" evidence="10">
    <location>
        <begin position="165"/>
        <end position="251"/>
    </location>
</feature>
<proteinExistence type="inferred from homology"/>
<dbReference type="GO" id="GO:0015218">
    <property type="term" value="F:pyrimidine nucleotide transmembrane transporter activity"/>
    <property type="evidence" value="ECO:0007669"/>
    <property type="project" value="InterPro"/>
</dbReference>
<dbReference type="EMBL" id="JYDS01000216">
    <property type="protein sequence ID" value="KRZ21131.1"/>
    <property type="molecule type" value="Genomic_DNA"/>
</dbReference>
<evidence type="ECO:0000256" key="5">
    <source>
        <dbReference type="ARBA" id="ARBA00022737"/>
    </source>
</evidence>
<keyword evidence="9 10" id="KW-0472">Membrane</keyword>
<comment type="similarity">
    <text evidence="2 11">Belongs to the mitochondrial carrier (TC 2.A.29) family.</text>
</comment>
<evidence type="ECO:0000313" key="15">
    <source>
        <dbReference type="EMBL" id="KRZ35146.1"/>
    </source>
</evidence>
<dbReference type="Gene3D" id="1.50.40.10">
    <property type="entry name" value="Mitochondrial carrier domain"/>
    <property type="match status" value="2"/>
</dbReference>
<evidence type="ECO:0000256" key="2">
    <source>
        <dbReference type="ARBA" id="ARBA00006375"/>
    </source>
</evidence>
<keyword evidence="8" id="KW-0496">Mitochondrion</keyword>
<keyword evidence="6" id="KW-0999">Mitochondrion inner membrane</keyword>
<feature type="non-terminal residue" evidence="13">
    <location>
        <position position="1"/>
    </location>
</feature>
<dbReference type="EMBL" id="JYDR01000169">
    <property type="protein sequence ID" value="KRY66429.1"/>
    <property type="molecule type" value="Genomic_DNA"/>
</dbReference>
<gene>
    <name evidence="13" type="primary">slc25a36a</name>
    <name evidence="13" type="ORF">T4A_12409</name>
    <name evidence="14" type="ORF">T4B_7762</name>
    <name evidence="15" type="ORF">T4C_3350</name>
    <name evidence="12" type="ORF">T4E_5438</name>
</gene>
<dbReference type="Proteomes" id="UP000054805">
    <property type="component" value="Unassembled WGS sequence"/>
</dbReference>
<keyword evidence="4 10" id="KW-0812">Transmembrane</keyword>
<sequence>LTSYFNFLNHGIFIFYIKMLSEAILNLLSGGCAGMISATVTCPLEVVKTRMQSSQLKARVGRTSFVPSSCDGSHVRLLTVPVLRLKIILLNLFFKFRNGLFDLSKKIFREFTVVNLFRDIVRSEGVSALWKGLVPSLIGIVPSRAVYFTAYAEFKKLFENVLMPGSALLHMCSAGCSGFVTTTLANPIWMIRTRMQLDHRSGMERMNIRKCISEINKEYGLPGFLKGVTASYAGLSETILHFVIYEELRSFYMTYNQSTDNEVKQPSLNLPLMMLFGGVARFCATAVTYPHEVVRTRLRERNSLYRGFFNTLIKIFKQESWHGLYSGITVHMMKTVPNSAVLMGTYELVIYLLKNL</sequence>
<feature type="repeat" description="Solcar" evidence="10">
    <location>
        <begin position="21"/>
        <end position="157"/>
    </location>
</feature>
<dbReference type="PANTHER" id="PTHR45829:SF4">
    <property type="entry name" value="MITOCHONDRIAL CARRIER PROTEIN RIM2"/>
    <property type="match status" value="1"/>
</dbReference>
<evidence type="ECO:0000313" key="17">
    <source>
        <dbReference type="Proteomes" id="UP000054805"/>
    </source>
</evidence>
<evidence type="ECO:0000313" key="13">
    <source>
        <dbReference type="EMBL" id="KRY66429.1"/>
    </source>
</evidence>
<evidence type="ECO:0000256" key="3">
    <source>
        <dbReference type="ARBA" id="ARBA00022448"/>
    </source>
</evidence>
<dbReference type="InterPro" id="IPR049562">
    <property type="entry name" value="SLC25A33/36-like"/>
</dbReference>
<keyword evidence="5" id="KW-0677">Repeat</keyword>
<dbReference type="InterPro" id="IPR018108">
    <property type="entry name" value="MCP_transmembrane"/>
</dbReference>
<evidence type="ECO:0000256" key="7">
    <source>
        <dbReference type="ARBA" id="ARBA00022989"/>
    </source>
</evidence>
<keyword evidence="7" id="KW-1133">Transmembrane helix</keyword>
<dbReference type="AlphaFoldDB" id="A0A0V1DY16"/>